<feature type="compositionally biased region" description="Polar residues" evidence="1">
    <location>
        <begin position="399"/>
        <end position="411"/>
    </location>
</feature>
<feature type="compositionally biased region" description="Basic and acidic residues" evidence="1">
    <location>
        <begin position="380"/>
        <end position="398"/>
    </location>
</feature>
<sequence length="680" mass="74995">MTMRTSEAITTIKDETILSSTDIPEDKSSIVDINHTNETVESEFIQNQTNAFEWNNNFENIAESAAAWNASNGVLEIVESVANGSLKLTNELSTTLIPEESQLSNAHTSTTSDSNDAIVVSTTTATLDSSSISEENVDRTAQNLVSDANTNMSSEIGATTKAYAENNGSREISSSTANPQVSGFVIEPTSIPSDSINMTASAEKISETTTTGSDDGSSEEETDDESTEETTEPDVTTTASENYSTEKNALPLLESPNRINSFKEEEDLNTTLESEENMKTASRLLTTRGHLIPSKAVKDNKTAIKESEANEKDTDNEGVATEEQSVEHIPKLNRKIYKDKYGRIVFRVLTPEKETYKSEGNMSDALRANKKIGTYENAESDGRKQTDIRDDNGKDFQKESSLNWNITEQETIINSESESHISESNEHHKKVPATTKAVHGKDETSTKGAKVFNANESSPKEDADENEMSHMFKIQQGSDSQQMRNATIIEQHEGTSSNESTNDKHIVSTNKKTTLGDEETLSGERSSETSQRTTKKTRKPTEDAREASRNSEEVAALGAEAIESEIKGGSIKQEKLKTAAGSGESFLIETKGDEAFASKAIENDGNERIRQGWREALERLRQKLRAHREQNKEKKIVVNVEESHTNDDDKYSNEATKGSRDESDDDDDDGKEEKHLYLVQ</sequence>
<proteinExistence type="predicted"/>
<feature type="compositionally biased region" description="Acidic residues" evidence="1">
    <location>
        <begin position="216"/>
        <end position="232"/>
    </location>
</feature>
<feature type="region of interest" description="Disordered" evidence="1">
    <location>
        <begin position="376"/>
        <end position="556"/>
    </location>
</feature>
<feature type="compositionally biased region" description="Basic and acidic residues" evidence="1">
    <location>
        <begin position="626"/>
        <end position="661"/>
    </location>
</feature>
<feature type="region of interest" description="Disordered" evidence="1">
    <location>
        <begin position="626"/>
        <end position="680"/>
    </location>
</feature>
<feature type="compositionally biased region" description="Basic and acidic residues" evidence="1">
    <location>
        <begin position="539"/>
        <end position="552"/>
    </location>
</feature>
<accession>A0A914S3P7</accession>
<protein>
    <submittedName>
        <fullName evidence="3">Uncharacterized protein</fullName>
    </submittedName>
</protein>
<reference evidence="3" key="1">
    <citation type="submission" date="2022-11" db="UniProtKB">
        <authorList>
            <consortium name="WormBaseParasite"/>
        </authorList>
    </citation>
    <scope>IDENTIFICATION</scope>
</reference>
<feature type="compositionally biased region" description="Basic and acidic residues" evidence="1">
    <location>
        <begin position="671"/>
        <end position="680"/>
    </location>
</feature>
<keyword evidence="2" id="KW-1185">Reference proteome</keyword>
<feature type="region of interest" description="Disordered" evidence="1">
    <location>
        <begin position="165"/>
        <end position="256"/>
    </location>
</feature>
<evidence type="ECO:0000256" key="1">
    <source>
        <dbReference type="SAM" id="MobiDB-lite"/>
    </source>
</evidence>
<organism evidence="2 3">
    <name type="scientific">Parascaris equorum</name>
    <name type="common">Equine roundworm</name>
    <dbReference type="NCBI Taxonomy" id="6256"/>
    <lineage>
        <taxon>Eukaryota</taxon>
        <taxon>Metazoa</taxon>
        <taxon>Ecdysozoa</taxon>
        <taxon>Nematoda</taxon>
        <taxon>Chromadorea</taxon>
        <taxon>Rhabditida</taxon>
        <taxon>Spirurina</taxon>
        <taxon>Ascaridomorpha</taxon>
        <taxon>Ascaridoidea</taxon>
        <taxon>Ascarididae</taxon>
        <taxon>Parascaris</taxon>
    </lineage>
</organism>
<evidence type="ECO:0000313" key="2">
    <source>
        <dbReference type="Proteomes" id="UP000887564"/>
    </source>
</evidence>
<evidence type="ECO:0000313" key="3">
    <source>
        <dbReference type="WBParaSite" id="PEQ_0000890601-mRNA-1"/>
    </source>
</evidence>
<dbReference type="AlphaFoldDB" id="A0A914S3P7"/>
<feature type="compositionally biased region" description="Polar residues" evidence="1">
    <location>
        <begin position="166"/>
        <end position="181"/>
    </location>
</feature>
<feature type="compositionally biased region" description="Polar residues" evidence="1">
    <location>
        <begin position="475"/>
        <end position="485"/>
    </location>
</feature>
<name>A0A914S3P7_PAREQ</name>
<feature type="region of interest" description="Disordered" evidence="1">
    <location>
        <begin position="297"/>
        <end position="326"/>
    </location>
</feature>
<feature type="region of interest" description="Disordered" evidence="1">
    <location>
        <begin position="562"/>
        <end position="581"/>
    </location>
</feature>
<dbReference type="WBParaSite" id="PEQ_0000890601-mRNA-1">
    <property type="protein sequence ID" value="PEQ_0000890601-mRNA-1"/>
    <property type="gene ID" value="PEQ_0000890601"/>
</dbReference>
<feature type="compositionally biased region" description="Basic and acidic residues" evidence="1">
    <location>
        <begin position="297"/>
        <end position="315"/>
    </location>
</feature>
<feature type="compositionally biased region" description="Polar residues" evidence="1">
    <location>
        <begin position="190"/>
        <end position="200"/>
    </location>
</feature>
<feature type="compositionally biased region" description="Basic and acidic residues" evidence="1">
    <location>
        <begin position="417"/>
        <end position="426"/>
    </location>
</feature>
<dbReference type="Proteomes" id="UP000887564">
    <property type="component" value="Unplaced"/>
</dbReference>